<evidence type="ECO:0000256" key="2">
    <source>
        <dbReference type="SAM" id="SignalP"/>
    </source>
</evidence>
<evidence type="ECO:0000256" key="1">
    <source>
        <dbReference type="SAM" id="MobiDB-lite"/>
    </source>
</evidence>
<feature type="signal peptide" evidence="2">
    <location>
        <begin position="1"/>
        <end position="24"/>
    </location>
</feature>
<dbReference type="Proteomes" id="UP000540568">
    <property type="component" value="Unassembled WGS sequence"/>
</dbReference>
<keyword evidence="2" id="KW-0732">Signal</keyword>
<evidence type="ECO:0008006" key="5">
    <source>
        <dbReference type="Google" id="ProtNLM"/>
    </source>
</evidence>
<sequence length="157" mass="16022">MVRPAHLAVATVTLLLLAGCSAGGADAGADVGESATPSGGASTPAATSTDRDAPLDANQACAAMYVTGEKTLEERIGTALVGASDGLDVSAADQMHAIAVELGRLEPRVPEEFQGPVEKVRVPFLQLQKALDDGTEEATELDVASTVEGLKEYQALC</sequence>
<feature type="compositionally biased region" description="Polar residues" evidence="1">
    <location>
        <begin position="35"/>
        <end position="48"/>
    </location>
</feature>
<dbReference type="PROSITE" id="PS51257">
    <property type="entry name" value="PROKAR_LIPOPROTEIN"/>
    <property type="match status" value="1"/>
</dbReference>
<organism evidence="3 4">
    <name type="scientific">Promicromonospora sukumoe</name>
    <dbReference type="NCBI Taxonomy" id="88382"/>
    <lineage>
        <taxon>Bacteria</taxon>
        <taxon>Bacillati</taxon>
        <taxon>Actinomycetota</taxon>
        <taxon>Actinomycetes</taxon>
        <taxon>Micrococcales</taxon>
        <taxon>Promicromonosporaceae</taxon>
        <taxon>Promicromonospora</taxon>
    </lineage>
</organism>
<evidence type="ECO:0000313" key="4">
    <source>
        <dbReference type="Proteomes" id="UP000540568"/>
    </source>
</evidence>
<accession>A0A7W3JDY3</accession>
<comment type="caution">
    <text evidence="3">The sequence shown here is derived from an EMBL/GenBank/DDBJ whole genome shotgun (WGS) entry which is preliminary data.</text>
</comment>
<dbReference type="AlphaFoldDB" id="A0A7W3JDY3"/>
<reference evidence="3 4" key="1">
    <citation type="submission" date="2020-07" db="EMBL/GenBank/DDBJ databases">
        <title>Sequencing the genomes of 1000 actinobacteria strains.</title>
        <authorList>
            <person name="Klenk H.-P."/>
        </authorList>
    </citation>
    <scope>NUCLEOTIDE SEQUENCE [LARGE SCALE GENOMIC DNA]</scope>
    <source>
        <strain evidence="3 4">DSM 44121</strain>
    </source>
</reference>
<feature type="region of interest" description="Disordered" evidence="1">
    <location>
        <begin position="27"/>
        <end position="53"/>
    </location>
</feature>
<feature type="chain" id="PRO_5031372069" description="Lipoprotein" evidence="2">
    <location>
        <begin position="25"/>
        <end position="157"/>
    </location>
</feature>
<keyword evidence="4" id="KW-1185">Reference proteome</keyword>
<name>A0A7W3JDY3_9MICO</name>
<proteinExistence type="predicted"/>
<protein>
    <recommendedName>
        <fullName evidence="5">Lipoprotein</fullName>
    </recommendedName>
</protein>
<dbReference type="EMBL" id="JACGWV010000003">
    <property type="protein sequence ID" value="MBA8811086.1"/>
    <property type="molecule type" value="Genomic_DNA"/>
</dbReference>
<gene>
    <name evidence="3" type="ORF">FHX71_005093</name>
</gene>
<evidence type="ECO:0000313" key="3">
    <source>
        <dbReference type="EMBL" id="MBA8811086.1"/>
    </source>
</evidence>
<dbReference type="RefSeq" id="WP_182620275.1">
    <property type="nucleotide sequence ID" value="NZ_BAAATF010000009.1"/>
</dbReference>